<dbReference type="Gene3D" id="3.30.420.10">
    <property type="entry name" value="Ribonuclease H-like superfamily/Ribonuclease H"/>
    <property type="match status" value="1"/>
</dbReference>
<organism evidence="2">
    <name type="scientific">Spodoptera frugiperda</name>
    <name type="common">Fall armyworm</name>
    <dbReference type="NCBI Taxonomy" id="7108"/>
    <lineage>
        <taxon>Eukaryota</taxon>
        <taxon>Metazoa</taxon>
        <taxon>Ecdysozoa</taxon>
        <taxon>Arthropoda</taxon>
        <taxon>Hexapoda</taxon>
        <taxon>Insecta</taxon>
        <taxon>Pterygota</taxon>
        <taxon>Neoptera</taxon>
        <taxon>Endopterygota</taxon>
        <taxon>Lepidoptera</taxon>
        <taxon>Glossata</taxon>
        <taxon>Ditrysia</taxon>
        <taxon>Noctuoidea</taxon>
        <taxon>Noctuidae</taxon>
        <taxon>Amphipyrinae</taxon>
        <taxon>Spodoptera</taxon>
    </lineage>
</organism>
<name>A0A2H1V4P8_SPOFR</name>
<reference evidence="2" key="1">
    <citation type="submission" date="2016-07" db="EMBL/GenBank/DDBJ databases">
        <authorList>
            <person name="Bretaudeau A."/>
        </authorList>
    </citation>
    <scope>NUCLEOTIDE SEQUENCE</scope>
    <source>
        <strain evidence="2">Rice</strain>
        <tissue evidence="2">Whole body</tissue>
    </source>
</reference>
<gene>
    <name evidence="2" type="ORF">SFRICE_034143</name>
</gene>
<feature type="region of interest" description="Disordered" evidence="1">
    <location>
        <begin position="94"/>
        <end position="145"/>
    </location>
</feature>
<dbReference type="GO" id="GO:0003676">
    <property type="term" value="F:nucleic acid binding"/>
    <property type="evidence" value="ECO:0007669"/>
    <property type="project" value="InterPro"/>
</dbReference>
<evidence type="ECO:0000313" key="2">
    <source>
        <dbReference type="EMBL" id="SOQ35352.1"/>
    </source>
</evidence>
<dbReference type="PANTHER" id="PTHR47326:SF1">
    <property type="entry name" value="HTH PSQ-TYPE DOMAIN-CONTAINING PROTEIN"/>
    <property type="match status" value="1"/>
</dbReference>
<evidence type="ECO:0000256" key="1">
    <source>
        <dbReference type="SAM" id="MobiDB-lite"/>
    </source>
</evidence>
<dbReference type="EMBL" id="ODYU01000487">
    <property type="protein sequence ID" value="SOQ35352.1"/>
    <property type="molecule type" value="Genomic_DNA"/>
</dbReference>
<dbReference type="AlphaFoldDB" id="A0A2H1V4P8"/>
<accession>A0A2H1V4P8</accession>
<sequence>MVQQYNRNDLTAFVNDNVPKLVPDQIHAYETIVDSVKRGPIPWPARSPDLTPMDFYLWGHMKSLVYNEPHPISTKTVVTKSLQLLTEAELRVTRSSQPESGIVNELLGDEEQVHSIPSTSSVPQPPQPISSSSVTNHRQKENVLK</sequence>
<protein>
    <submittedName>
        <fullName evidence="2">SFRICE_034143</fullName>
    </submittedName>
</protein>
<dbReference type="PANTHER" id="PTHR47326">
    <property type="entry name" value="TRANSPOSABLE ELEMENT TC3 TRANSPOSASE-LIKE PROTEIN"/>
    <property type="match status" value="1"/>
</dbReference>
<proteinExistence type="predicted"/>
<dbReference type="InterPro" id="IPR036397">
    <property type="entry name" value="RNaseH_sf"/>
</dbReference>